<name>A0ABS9DD38_9ALTE</name>
<evidence type="ECO:0000313" key="3">
    <source>
        <dbReference type="Proteomes" id="UP001521137"/>
    </source>
</evidence>
<keyword evidence="1" id="KW-0472">Membrane</keyword>
<reference evidence="2 3" key="1">
    <citation type="submission" date="2022-01" db="EMBL/GenBank/DDBJ databases">
        <title>Paraglaciecola sp. G1-23.</title>
        <authorList>
            <person name="Jin M.S."/>
            <person name="Han D.M."/>
            <person name="Kim H.M."/>
            <person name="Jeon C.O."/>
        </authorList>
    </citation>
    <scope>NUCLEOTIDE SEQUENCE [LARGE SCALE GENOMIC DNA]</scope>
    <source>
        <strain evidence="2 3">G1-23</strain>
    </source>
</reference>
<sequence length="199" mass="22838">MADQNEHQEYSLEQLYRKRKSAHMAPASIEKNVRLKQKERKEYKPIFQRIVYVTTAACTLLLFALFSLQKANNSVENTPLQVASNNLVYIHSLDHHPMTSDREKINSRHAKHYQAYLQQQNTFALHHKKLAALELMANGWQLKTCDDEVMLISKELVTELGRINQLDEKLTSGDVVSVAFNIDGLILTVEKSDKPMLCS</sequence>
<protein>
    <recommendedName>
        <fullName evidence="4">Transcriptional regulator</fullName>
    </recommendedName>
</protein>
<dbReference type="Proteomes" id="UP001521137">
    <property type="component" value="Unassembled WGS sequence"/>
</dbReference>
<keyword evidence="3" id="KW-1185">Reference proteome</keyword>
<organism evidence="2 3">
    <name type="scientific">Paraglaciecola algarum</name>
    <dbReference type="NCBI Taxonomy" id="3050085"/>
    <lineage>
        <taxon>Bacteria</taxon>
        <taxon>Pseudomonadati</taxon>
        <taxon>Pseudomonadota</taxon>
        <taxon>Gammaproteobacteria</taxon>
        <taxon>Alteromonadales</taxon>
        <taxon>Alteromonadaceae</taxon>
        <taxon>Paraglaciecola</taxon>
    </lineage>
</organism>
<proteinExistence type="predicted"/>
<accession>A0ABS9DD38</accession>
<evidence type="ECO:0008006" key="4">
    <source>
        <dbReference type="Google" id="ProtNLM"/>
    </source>
</evidence>
<comment type="caution">
    <text evidence="2">The sequence shown here is derived from an EMBL/GenBank/DDBJ whole genome shotgun (WGS) entry which is preliminary data.</text>
</comment>
<keyword evidence="1" id="KW-1133">Transmembrane helix</keyword>
<dbReference type="RefSeq" id="WP_235314015.1">
    <property type="nucleotide sequence ID" value="NZ_JAKGAS010000012.1"/>
</dbReference>
<dbReference type="EMBL" id="JAKGAS010000012">
    <property type="protein sequence ID" value="MCF2949912.1"/>
    <property type="molecule type" value="Genomic_DNA"/>
</dbReference>
<evidence type="ECO:0000256" key="1">
    <source>
        <dbReference type="SAM" id="Phobius"/>
    </source>
</evidence>
<gene>
    <name evidence="2" type="ORF">L0668_17465</name>
</gene>
<keyword evidence="1" id="KW-0812">Transmembrane</keyword>
<evidence type="ECO:0000313" key="2">
    <source>
        <dbReference type="EMBL" id="MCF2949912.1"/>
    </source>
</evidence>
<feature type="transmembrane region" description="Helical" evidence="1">
    <location>
        <begin position="46"/>
        <end position="68"/>
    </location>
</feature>